<proteinExistence type="predicted"/>
<evidence type="ECO:0000313" key="1">
    <source>
        <dbReference type="EMBL" id="ORX47401.1"/>
    </source>
</evidence>
<keyword evidence="2" id="KW-1185">Reference proteome</keyword>
<sequence>MQKKKTFISAGSLRWHLYNTHSTKLQFHLTETLSVNVEKSYKTFVCPISDCGKPFATFDTFRTRPNVIQKLVSIDTKYYEKDDGEPAPAIRRKMVLPSFSYESGCHALKLETLSRSTLTAASLDSLPVALNIDHGALNETVTLFGIVNADDLQNAQLHLPWSSSTTTSPLTAVLQLHTDKTNIITKAKRLISMTLAIFFRFF</sequence>
<name>A0A1X2G7X8_9FUNG</name>
<dbReference type="AlphaFoldDB" id="A0A1X2G7X8"/>
<protein>
    <submittedName>
        <fullName evidence="1">Uncharacterized protein</fullName>
    </submittedName>
</protein>
<gene>
    <name evidence="1" type="ORF">DM01DRAFT_1138531</name>
</gene>
<comment type="caution">
    <text evidence="1">The sequence shown here is derived from an EMBL/GenBank/DDBJ whole genome shotgun (WGS) entry which is preliminary data.</text>
</comment>
<organism evidence="1 2">
    <name type="scientific">Hesseltinella vesiculosa</name>
    <dbReference type="NCBI Taxonomy" id="101127"/>
    <lineage>
        <taxon>Eukaryota</taxon>
        <taxon>Fungi</taxon>
        <taxon>Fungi incertae sedis</taxon>
        <taxon>Mucoromycota</taxon>
        <taxon>Mucoromycotina</taxon>
        <taxon>Mucoromycetes</taxon>
        <taxon>Mucorales</taxon>
        <taxon>Cunninghamellaceae</taxon>
        <taxon>Hesseltinella</taxon>
    </lineage>
</organism>
<evidence type="ECO:0000313" key="2">
    <source>
        <dbReference type="Proteomes" id="UP000242146"/>
    </source>
</evidence>
<accession>A0A1X2G7X8</accession>
<dbReference type="EMBL" id="MCGT01000033">
    <property type="protein sequence ID" value="ORX47401.1"/>
    <property type="molecule type" value="Genomic_DNA"/>
</dbReference>
<dbReference type="Proteomes" id="UP000242146">
    <property type="component" value="Unassembled WGS sequence"/>
</dbReference>
<reference evidence="1 2" key="1">
    <citation type="submission" date="2016-07" db="EMBL/GenBank/DDBJ databases">
        <title>Pervasive Adenine N6-methylation of Active Genes in Fungi.</title>
        <authorList>
            <consortium name="DOE Joint Genome Institute"/>
            <person name="Mondo S.J."/>
            <person name="Dannebaum R.O."/>
            <person name="Kuo R.C."/>
            <person name="Labutti K."/>
            <person name="Haridas S."/>
            <person name="Kuo A."/>
            <person name="Salamov A."/>
            <person name="Ahrendt S.R."/>
            <person name="Lipzen A."/>
            <person name="Sullivan W."/>
            <person name="Andreopoulos W.B."/>
            <person name="Clum A."/>
            <person name="Lindquist E."/>
            <person name="Daum C."/>
            <person name="Ramamoorthy G.K."/>
            <person name="Gryganskyi A."/>
            <person name="Culley D."/>
            <person name="Magnuson J.K."/>
            <person name="James T.Y."/>
            <person name="O'Malley M.A."/>
            <person name="Stajich J.E."/>
            <person name="Spatafora J.W."/>
            <person name="Visel A."/>
            <person name="Grigoriev I.V."/>
        </authorList>
    </citation>
    <scope>NUCLEOTIDE SEQUENCE [LARGE SCALE GENOMIC DNA]</scope>
    <source>
        <strain evidence="1 2">NRRL 3301</strain>
    </source>
</reference>